<dbReference type="EMBL" id="WNWS01000320">
    <property type="protein sequence ID" value="KAE9970809.1"/>
    <property type="molecule type" value="Genomic_DNA"/>
</dbReference>
<dbReference type="Proteomes" id="UP000490939">
    <property type="component" value="Unassembled WGS sequence"/>
</dbReference>
<name>A0A8H3YRP6_VENIN</name>
<evidence type="ECO:0000256" key="2">
    <source>
        <dbReference type="SAM" id="SignalP"/>
    </source>
</evidence>
<keyword evidence="6" id="KW-1185">Reference proteome</keyword>
<dbReference type="EMBL" id="WNWR01000094">
    <property type="protein sequence ID" value="KAE9991466.1"/>
    <property type="molecule type" value="Genomic_DNA"/>
</dbReference>
<keyword evidence="2" id="KW-0732">Signal</keyword>
<evidence type="ECO:0000313" key="3">
    <source>
        <dbReference type="EMBL" id="KAE9970809.1"/>
    </source>
</evidence>
<comment type="caution">
    <text evidence="3">The sequence shown here is derived from an EMBL/GenBank/DDBJ whole genome shotgun (WGS) entry which is preliminary data.</text>
</comment>
<dbReference type="Proteomes" id="UP000447873">
    <property type="component" value="Unassembled WGS sequence"/>
</dbReference>
<evidence type="ECO:0000313" key="4">
    <source>
        <dbReference type="EMBL" id="KAE9991466.1"/>
    </source>
</evidence>
<feature type="region of interest" description="Disordered" evidence="1">
    <location>
        <begin position="129"/>
        <end position="173"/>
    </location>
</feature>
<protein>
    <submittedName>
        <fullName evidence="3">Uncharacterized protein</fullName>
    </submittedName>
</protein>
<organism evidence="3 5">
    <name type="scientific">Venturia inaequalis</name>
    <name type="common">Apple scab fungus</name>
    <dbReference type="NCBI Taxonomy" id="5025"/>
    <lineage>
        <taxon>Eukaryota</taxon>
        <taxon>Fungi</taxon>
        <taxon>Dikarya</taxon>
        <taxon>Ascomycota</taxon>
        <taxon>Pezizomycotina</taxon>
        <taxon>Dothideomycetes</taxon>
        <taxon>Pleosporomycetidae</taxon>
        <taxon>Venturiales</taxon>
        <taxon>Venturiaceae</taxon>
        <taxon>Venturia</taxon>
    </lineage>
</organism>
<accession>A0A8H3YRP6</accession>
<proteinExistence type="predicted"/>
<feature type="compositionally biased region" description="Basic and acidic residues" evidence="1">
    <location>
        <begin position="162"/>
        <end position="173"/>
    </location>
</feature>
<sequence>MLSYSLLVALLAASVSAKKHRLCCCAGFNACNQFVCDDVHTQNLVNTSNGKFARSNQSWDKDTGAPCGGLKNWMYALGKDKGDDDWLGGNEVSDLCELAGLSSRCFNPKSGKYNGRLMIKGRQVEKIPTGGSWTWGGNTGDTIPKPPAPVVGGGKRGSKQGKGGDLHHFPTCG</sequence>
<gene>
    <name evidence="4" type="ORF">EG327_011628</name>
    <name evidence="3" type="ORF">EG328_006074</name>
</gene>
<feature type="signal peptide" evidence="2">
    <location>
        <begin position="1"/>
        <end position="17"/>
    </location>
</feature>
<feature type="chain" id="PRO_5044691035" evidence="2">
    <location>
        <begin position="18"/>
        <end position="173"/>
    </location>
</feature>
<reference evidence="3 5" key="1">
    <citation type="submission" date="2018-12" db="EMBL/GenBank/DDBJ databases">
        <title>Venturia inaequalis Genome Resource.</title>
        <authorList>
            <person name="Lichtner F.J."/>
        </authorList>
    </citation>
    <scope>NUCLEOTIDE SEQUENCE [LARGE SCALE GENOMIC DNA]</scope>
    <source>
        <strain evidence="3 5">120213</strain>
        <strain evidence="4 6">DMI_063113</strain>
    </source>
</reference>
<evidence type="ECO:0000313" key="5">
    <source>
        <dbReference type="Proteomes" id="UP000447873"/>
    </source>
</evidence>
<feature type="compositionally biased region" description="Gly residues" evidence="1">
    <location>
        <begin position="151"/>
        <end position="161"/>
    </location>
</feature>
<evidence type="ECO:0000256" key="1">
    <source>
        <dbReference type="SAM" id="MobiDB-lite"/>
    </source>
</evidence>
<evidence type="ECO:0000313" key="6">
    <source>
        <dbReference type="Proteomes" id="UP000490939"/>
    </source>
</evidence>
<dbReference type="AlphaFoldDB" id="A0A8H3YRP6"/>